<evidence type="ECO:0000313" key="2">
    <source>
        <dbReference type="Proteomes" id="UP000499080"/>
    </source>
</evidence>
<feature type="non-terminal residue" evidence="1">
    <location>
        <position position="77"/>
    </location>
</feature>
<evidence type="ECO:0000313" key="1">
    <source>
        <dbReference type="EMBL" id="GBN82864.1"/>
    </source>
</evidence>
<dbReference type="OrthoDB" id="6781095at2759"/>
<dbReference type="AlphaFoldDB" id="A0A4Y2S3U4"/>
<dbReference type="InterPro" id="IPR013083">
    <property type="entry name" value="Znf_RING/FYVE/PHD"/>
</dbReference>
<dbReference type="Gene3D" id="3.30.40.10">
    <property type="entry name" value="Zinc/RING finger domain, C3HC4 (zinc finger)"/>
    <property type="match status" value="1"/>
</dbReference>
<name>A0A4Y2S3U4_ARAVE</name>
<dbReference type="EMBL" id="BGPR01149734">
    <property type="protein sequence ID" value="GBN82864.1"/>
    <property type="molecule type" value="Genomic_DNA"/>
</dbReference>
<comment type="caution">
    <text evidence="1">The sequence shown here is derived from an EMBL/GenBank/DDBJ whole genome shotgun (WGS) entry which is preliminary data.</text>
</comment>
<organism evidence="1 2">
    <name type="scientific">Araneus ventricosus</name>
    <name type="common">Orbweaver spider</name>
    <name type="synonym">Epeira ventricosa</name>
    <dbReference type="NCBI Taxonomy" id="182803"/>
    <lineage>
        <taxon>Eukaryota</taxon>
        <taxon>Metazoa</taxon>
        <taxon>Ecdysozoa</taxon>
        <taxon>Arthropoda</taxon>
        <taxon>Chelicerata</taxon>
        <taxon>Arachnida</taxon>
        <taxon>Araneae</taxon>
        <taxon>Araneomorphae</taxon>
        <taxon>Entelegynae</taxon>
        <taxon>Araneoidea</taxon>
        <taxon>Araneidae</taxon>
        <taxon>Araneus</taxon>
    </lineage>
</organism>
<dbReference type="InterPro" id="IPR011011">
    <property type="entry name" value="Znf_FYVE_PHD"/>
</dbReference>
<keyword evidence="2" id="KW-1185">Reference proteome</keyword>
<sequence>MENPVPSTSSADNEGTNCPSCEHKYDDDWIQCGLCKEWWHEECSSYEGSEHLHVTTAKFSVGVLLASRPAYSYSPRR</sequence>
<gene>
    <name evidence="1" type="ORF">AVEN_190677_1</name>
</gene>
<dbReference type="SUPFAM" id="SSF57903">
    <property type="entry name" value="FYVE/PHD zinc finger"/>
    <property type="match status" value="1"/>
</dbReference>
<accession>A0A4Y2S3U4</accession>
<reference evidence="1 2" key="1">
    <citation type="journal article" date="2019" name="Sci. Rep.">
        <title>Orb-weaving spider Araneus ventricosus genome elucidates the spidroin gene catalogue.</title>
        <authorList>
            <person name="Kono N."/>
            <person name="Nakamura H."/>
            <person name="Ohtoshi R."/>
            <person name="Moran D.A.P."/>
            <person name="Shinohara A."/>
            <person name="Yoshida Y."/>
            <person name="Fujiwara M."/>
            <person name="Mori M."/>
            <person name="Tomita M."/>
            <person name="Arakawa K."/>
        </authorList>
    </citation>
    <scope>NUCLEOTIDE SEQUENCE [LARGE SCALE GENOMIC DNA]</scope>
</reference>
<dbReference type="Proteomes" id="UP000499080">
    <property type="component" value="Unassembled WGS sequence"/>
</dbReference>
<protein>
    <submittedName>
        <fullName evidence="1">Uncharacterized protein</fullName>
    </submittedName>
</protein>
<proteinExistence type="predicted"/>
<dbReference type="CDD" id="cd15517">
    <property type="entry name" value="PHD_TCF19_like"/>
    <property type="match status" value="1"/>
</dbReference>